<feature type="transmembrane region" description="Helical" evidence="6">
    <location>
        <begin position="313"/>
        <end position="335"/>
    </location>
</feature>
<feature type="transmembrane region" description="Helical" evidence="6">
    <location>
        <begin position="379"/>
        <end position="398"/>
    </location>
</feature>
<feature type="transmembrane region" description="Helical" evidence="6">
    <location>
        <begin position="90"/>
        <end position="113"/>
    </location>
</feature>
<evidence type="ECO:0000313" key="8">
    <source>
        <dbReference type="Proteomes" id="UP000094565"/>
    </source>
</evidence>
<dbReference type="PANTHER" id="PTHR11040:SF210">
    <property type="entry name" value="ZINC-REGULATED TRANSPORTER 3"/>
    <property type="match status" value="1"/>
</dbReference>
<protein>
    <submittedName>
        <fullName evidence="7">BA75_03539T0</fullName>
    </submittedName>
</protein>
<evidence type="ECO:0000256" key="4">
    <source>
        <dbReference type="ARBA" id="ARBA00023136"/>
    </source>
</evidence>
<keyword evidence="3 6" id="KW-1133">Transmembrane helix</keyword>
<evidence type="ECO:0000256" key="5">
    <source>
        <dbReference type="SAM" id="MobiDB-lite"/>
    </source>
</evidence>
<sequence>MNQYNGWTFVVLSSLLTILGALTVYLDSIYNALTPKWLSKRYPLQITGNNNFLTCSLALSSGCLLFTSMFKLLPSSLDYFQKYFKDYDLFALRYTLLFYVLGMLFCGILNMIIHFLTSDSIVHCVHDAEIHDPTEGHGAHDHHNNGSHDHNLDHHEHQHRPMEMLSSRKSLVDIALSKIKDQPLDGNCHGYTTIDQCKSSELEPLLSDSSANNSPTYSPTEHNLEDSDVFSNYEEHHHHHVNTPTSKLLSIGVQTLLAITLHKFPEGFILYSTSKVNPELGIAIFLSMFIHNFIEGMSMCLPLFFALGSRLKAVSIVALVGGLAQPLGAYLGYLYFRTHTINNRTNFVFAVLIAATSGFLTIIGLQMFASSLSFGGSQFKVLTCCTTGIALISLGYTLI</sequence>
<dbReference type="InterPro" id="IPR009050">
    <property type="entry name" value="Globin-like_sf"/>
</dbReference>
<feature type="transmembrane region" description="Helical" evidence="6">
    <location>
        <begin position="6"/>
        <end position="30"/>
    </location>
</feature>
<keyword evidence="8" id="KW-1185">Reference proteome</keyword>
<feature type="region of interest" description="Disordered" evidence="5">
    <location>
        <begin position="205"/>
        <end position="224"/>
    </location>
</feature>
<feature type="region of interest" description="Disordered" evidence="5">
    <location>
        <begin position="133"/>
        <end position="161"/>
    </location>
</feature>
<organism evidence="7 8">
    <name type="scientific">Komagataella pastoris</name>
    <name type="common">Yeast</name>
    <name type="synonym">Pichia pastoris</name>
    <dbReference type="NCBI Taxonomy" id="4922"/>
    <lineage>
        <taxon>Eukaryota</taxon>
        <taxon>Fungi</taxon>
        <taxon>Dikarya</taxon>
        <taxon>Ascomycota</taxon>
        <taxon>Saccharomycotina</taxon>
        <taxon>Pichiomycetes</taxon>
        <taxon>Pichiales</taxon>
        <taxon>Pichiaceae</taxon>
        <taxon>Komagataella</taxon>
    </lineage>
</organism>
<evidence type="ECO:0000256" key="1">
    <source>
        <dbReference type="ARBA" id="ARBA00004141"/>
    </source>
</evidence>
<feature type="compositionally biased region" description="Polar residues" evidence="5">
    <location>
        <begin position="211"/>
        <end position="221"/>
    </location>
</feature>
<keyword evidence="4 6" id="KW-0472">Membrane</keyword>
<evidence type="ECO:0000256" key="2">
    <source>
        <dbReference type="ARBA" id="ARBA00022692"/>
    </source>
</evidence>
<gene>
    <name evidence="7" type="primary">ZRT3</name>
    <name evidence="7" type="ORF">ATY40_BA7503539</name>
</gene>
<dbReference type="GO" id="GO:0005385">
    <property type="term" value="F:zinc ion transmembrane transporter activity"/>
    <property type="evidence" value="ECO:0007669"/>
    <property type="project" value="TreeGrafter"/>
</dbReference>
<feature type="transmembrane region" description="Helical" evidence="6">
    <location>
        <begin position="51"/>
        <end position="70"/>
    </location>
</feature>
<dbReference type="SUPFAM" id="SSF46458">
    <property type="entry name" value="Globin-like"/>
    <property type="match status" value="1"/>
</dbReference>
<comment type="subcellular location">
    <subcellularLocation>
        <location evidence="1">Membrane</location>
        <topology evidence="1">Multi-pass membrane protein</topology>
    </subcellularLocation>
</comment>
<dbReference type="Pfam" id="PF02535">
    <property type="entry name" value="Zip"/>
    <property type="match status" value="1"/>
</dbReference>
<dbReference type="Proteomes" id="UP000094565">
    <property type="component" value="Chromosome 3"/>
</dbReference>
<dbReference type="PANTHER" id="PTHR11040">
    <property type="entry name" value="ZINC/IRON TRANSPORTER"/>
    <property type="match status" value="1"/>
</dbReference>
<feature type="transmembrane region" description="Helical" evidence="6">
    <location>
        <begin position="347"/>
        <end position="367"/>
    </location>
</feature>
<dbReference type="InterPro" id="IPR003689">
    <property type="entry name" value="ZIP"/>
</dbReference>
<accession>A0A1B2JH93</accession>
<dbReference type="GO" id="GO:0016020">
    <property type="term" value="C:membrane"/>
    <property type="evidence" value="ECO:0007669"/>
    <property type="project" value="UniProtKB-SubCell"/>
</dbReference>
<feature type="transmembrane region" description="Helical" evidence="6">
    <location>
        <begin position="280"/>
        <end position="307"/>
    </location>
</feature>
<dbReference type="OrthoDB" id="262547at2759"/>
<evidence type="ECO:0000256" key="6">
    <source>
        <dbReference type="SAM" id="Phobius"/>
    </source>
</evidence>
<evidence type="ECO:0000313" key="7">
    <source>
        <dbReference type="EMBL" id="ANZ77178.1"/>
    </source>
</evidence>
<reference evidence="7 8" key="1">
    <citation type="submission" date="2016-02" db="EMBL/GenBank/DDBJ databases">
        <title>Comparative genomic and transcriptomic foundation for Pichia pastoris.</title>
        <authorList>
            <person name="Love K.R."/>
            <person name="Shah K.A."/>
            <person name="Whittaker C.A."/>
            <person name="Wu J."/>
            <person name="Bartlett M.C."/>
            <person name="Ma D."/>
            <person name="Leeson R.L."/>
            <person name="Priest M."/>
            <person name="Young S.K."/>
            <person name="Love J.C."/>
        </authorList>
    </citation>
    <scope>NUCLEOTIDE SEQUENCE [LARGE SCALE GENOMIC DNA]</scope>
    <source>
        <strain evidence="7 8">ATCC 28485</strain>
    </source>
</reference>
<keyword evidence="2 6" id="KW-0812">Transmembrane</keyword>
<dbReference type="EMBL" id="CP014586">
    <property type="protein sequence ID" value="ANZ77178.1"/>
    <property type="molecule type" value="Genomic_DNA"/>
</dbReference>
<proteinExistence type="predicted"/>
<evidence type="ECO:0000256" key="3">
    <source>
        <dbReference type="ARBA" id="ARBA00022989"/>
    </source>
</evidence>
<dbReference type="AlphaFoldDB" id="A0A1B2JH93"/>
<name>A0A1B2JH93_PICPA</name>